<organism evidence="1 2">
    <name type="scientific">Serratia marcescens</name>
    <dbReference type="NCBI Taxonomy" id="615"/>
    <lineage>
        <taxon>Bacteria</taxon>
        <taxon>Pseudomonadati</taxon>
        <taxon>Pseudomonadota</taxon>
        <taxon>Gammaproteobacteria</taxon>
        <taxon>Enterobacterales</taxon>
        <taxon>Yersiniaceae</taxon>
        <taxon>Serratia</taxon>
    </lineage>
</organism>
<dbReference type="RefSeq" id="WP_147881416.1">
    <property type="nucleotide sequence ID" value="NZ_VOUQ01000001.1"/>
</dbReference>
<dbReference type="AlphaFoldDB" id="A0A5C7CNE4"/>
<proteinExistence type="predicted"/>
<dbReference type="PANTHER" id="PTHR35564">
    <property type="match status" value="1"/>
</dbReference>
<name>A0A5C7CNE4_SERMA</name>
<evidence type="ECO:0000313" key="2">
    <source>
        <dbReference type="Proteomes" id="UP000321126"/>
    </source>
</evidence>
<reference evidence="1 2" key="1">
    <citation type="submission" date="2019-07" db="EMBL/GenBank/DDBJ databases">
        <title>Serratia strains were isolated from fresh produce.</title>
        <authorList>
            <person name="Cho G.-S."/>
            <person name="Stein M."/>
            <person name="Lee W."/>
            <person name="Suh S.H."/>
            <person name="Franz C.M.A.P."/>
        </authorList>
    </citation>
    <scope>NUCLEOTIDE SEQUENCE [LARGE SCALE GENOMIC DNA]</scope>
    <source>
        <strain evidence="1 2">S16</strain>
    </source>
</reference>
<protein>
    <submittedName>
        <fullName evidence="1">Type VI secretion system baseplate subunit TssG</fullName>
    </submittedName>
</protein>
<accession>A0A5C7CNE4</accession>
<sequence>MAGAGRSALDDVIARGEIAQFSFFPLVELLHLLENVDPESDQDIYPEQVRVRFAATASLGFHPGDIVSLSQDDSGLRHLEVAFLGLHGSQSPMPGYYLDELAWEYAWQESRLGLFLDFFHHRLLTLLHRIWRKYRYHVRFQDDGRDGFSRQMFALVGLGNEAVRDSLPVNRAKMLSYAGMLASPSRSPEVISGLVMHCFDLESVEVDDWQMRKVAVCEEQQNRLGLSGVVLGHDFISGERVNDCAGKFVLKINNLSFHDFLRFLPDGDQHQPLVRFMSFILRDQLAWDLSLGFGCQQANGMRLDSHQGASLGWSSFLGTPPEVARVTICVQE</sequence>
<evidence type="ECO:0000313" key="1">
    <source>
        <dbReference type="EMBL" id="TXE37237.1"/>
    </source>
</evidence>
<dbReference type="Proteomes" id="UP000321126">
    <property type="component" value="Unassembled WGS sequence"/>
</dbReference>
<gene>
    <name evidence="1" type="primary">tssG</name>
    <name evidence="1" type="ORF">FOT62_00590</name>
</gene>
<dbReference type="PANTHER" id="PTHR35564:SF3">
    <property type="entry name" value="TYPE VI SECRETION SYSTEM BASEPLATE SUBUNIT TSSG"/>
    <property type="match status" value="1"/>
</dbReference>
<dbReference type="NCBIfam" id="TIGR03347">
    <property type="entry name" value="VI_chp_1"/>
    <property type="match status" value="1"/>
</dbReference>
<dbReference type="EMBL" id="VOUQ01000001">
    <property type="protein sequence ID" value="TXE37237.1"/>
    <property type="molecule type" value="Genomic_DNA"/>
</dbReference>
<dbReference type="Pfam" id="PF06996">
    <property type="entry name" value="T6SS_TssG"/>
    <property type="match status" value="1"/>
</dbReference>
<comment type="caution">
    <text evidence="1">The sequence shown here is derived from an EMBL/GenBank/DDBJ whole genome shotgun (WGS) entry which is preliminary data.</text>
</comment>
<dbReference type="InterPro" id="IPR010732">
    <property type="entry name" value="T6SS_TssG-like"/>
</dbReference>